<keyword evidence="2" id="KW-1185">Reference proteome</keyword>
<proteinExistence type="predicted"/>
<dbReference type="EMBL" id="JACXVP010000009">
    <property type="protein sequence ID" value="KAG5585665.1"/>
    <property type="molecule type" value="Genomic_DNA"/>
</dbReference>
<sequence>MAKLRQKPPTTTAPDGISNIELRSVTTKLTNFGRIVDQYNASWTLRGDARHILETKSMRWWGRGSLGSTKMMTSTQA</sequence>
<dbReference type="AlphaFoldDB" id="A0A9J5XBC3"/>
<gene>
    <name evidence="1" type="ORF">H5410_046099</name>
</gene>
<accession>A0A9J5XBC3</accession>
<dbReference type="Proteomes" id="UP000824120">
    <property type="component" value="Chromosome 9"/>
</dbReference>
<reference evidence="1 2" key="1">
    <citation type="submission" date="2020-09" db="EMBL/GenBank/DDBJ databases">
        <title>De no assembly of potato wild relative species, Solanum commersonii.</title>
        <authorList>
            <person name="Cho K."/>
        </authorList>
    </citation>
    <scope>NUCLEOTIDE SEQUENCE [LARGE SCALE GENOMIC DNA]</scope>
    <source>
        <strain evidence="1">LZ3.2</strain>
        <tissue evidence="1">Leaf</tissue>
    </source>
</reference>
<organism evidence="1 2">
    <name type="scientific">Solanum commersonii</name>
    <name type="common">Commerson's wild potato</name>
    <name type="synonym">Commerson's nightshade</name>
    <dbReference type="NCBI Taxonomy" id="4109"/>
    <lineage>
        <taxon>Eukaryota</taxon>
        <taxon>Viridiplantae</taxon>
        <taxon>Streptophyta</taxon>
        <taxon>Embryophyta</taxon>
        <taxon>Tracheophyta</taxon>
        <taxon>Spermatophyta</taxon>
        <taxon>Magnoliopsida</taxon>
        <taxon>eudicotyledons</taxon>
        <taxon>Gunneridae</taxon>
        <taxon>Pentapetalae</taxon>
        <taxon>asterids</taxon>
        <taxon>lamiids</taxon>
        <taxon>Solanales</taxon>
        <taxon>Solanaceae</taxon>
        <taxon>Solanoideae</taxon>
        <taxon>Solaneae</taxon>
        <taxon>Solanum</taxon>
    </lineage>
</organism>
<name>A0A9J5XBC3_SOLCO</name>
<protein>
    <submittedName>
        <fullName evidence="1">Uncharacterized protein</fullName>
    </submittedName>
</protein>
<evidence type="ECO:0000313" key="2">
    <source>
        <dbReference type="Proteomes" id="UP000824120"/>
    </source>
</evidence>
<comment type="caution">
    <text evidence="1">The sequence shown here is derived from an EMBL/GenBank/DDBJ whole genome shotgun (WGS) entry which is preliminary data.</text>
</comment>
<evidence type="ECO:0000313" key="1">
    <source>
        <dbReference type="EMBL" id="KAG5585665.1"/>
    </source>
</evidence>